<dbReference type="EMBL" id="PPQS01000047">
    <property type="protein sequence ID" value="PNZ48621.1"/>
    <property type="molecule type" value="Genomic_DNA"/>
</dbReference>
<dbReference type="Proteomes" id="UP000596960">
    <property type="component" value="Unassembled WGS sequence"/>
</dbReference>
<sequence>MSKILNTQLIGIFNRLEKQSLEIQMAAQCLVQAIGGEGYVYVKGYDDLQFFENFVLHSEERLKSSRKLESLNDFKDIDSTDRVFLFAPFYTEEMANDIQKLIDLDIDIVVISNKPKTDDFPDYLVHFIDLSTPRPIVYTEDYDKIVQPHAIAFNYVYYDIYTQMIEMTRDLEL</sequence>
<dbReference type="EMBL" id="CCEH01000017">
    <property type="protein sequence ID" value="CDR28763.1"/>
    <property type="molecule type" value="Genomic_DNA"/>
</dbReference>
<accession>A0A077V3G3</accession>
<keyword evidence="7" id="KW-1185">Reference proteome</keyword>
<protein>
    <submittedName>
        <fullName evidence="4">DUF2529 domain-containing protein</fullName>
    </submittedName>
</protein>
<dbReference type="Proteomes" id="UP000044616">
    <property type="component" value="Unassembled WGS sequence"/>
</dbReference>
<reference evidence="2 5" key="1">
    <citation type="submission" date="2014-05" db="EMBL/GenBank/DDBJ databases">
        <authorList>
            <person name="Aslett A.Martin."/>
            <person name="De Silva Nishadi"/>
        </authorList>
    </citation>
    <scope>NUCLEOTIDE SEQUENCE [LARGE SCALE GENOMIC DNA]</scope>
</reference>
<proteinExistence type="predicted"/>
<dbReference type="InterPro" id="IPR019676">
    <property type="entry name" value="DUF2529"/>
</dbReference>
<evidence type="ECO:0000313" key="7">
    <source>
        <dbReference type="Proteomes" id="UP000596960"/>
    </source>
</evidence>
<evidence type="ECO:0000313" key="4">
    <source>
        <dbReference type="EMBL" id="PNZ48621.1"/>
    </source>
</evidence>
<feature type="domain" description="DUF2529" evidence="1">
    <location>
        <begin position="1"/>
        <end position="168"/>
    </location>
</feature>
<evidence type="ECO:0000313" key="2">
    <source>
        <dbReference type="EMBL" id="CDR28763.1"/>
    </source>
</evidence>
<organism evidence="4 6">
    <name type="scientific">Staphylococcus schweitzeri</name>
    <dbReference type="NCBI Taxonomy" id="1654388"/>
    <lineage>
        <taxon>Bacteria</taxon>
        <taxon>Bacillati</taxon>
        <taxon>Bacillota</taxon>
        <taxon>Bacilli</taxon>
        <taxon>Bacillales</taxon>
        <taxon>Staphylococcaceae</taxon>
        <taxon>Staphylococcus</taxon>
    </lineage>
</organism>
<reference evidence="4 6" key="2">
    <citation type="submission" date="2017-08" db="EMBL/GenBank/DDBJ databases">
        <title>Draft genome sequences of 64 type strains of genus Staph aureus.</title>
        <authorList>
            <person name="Cole K."/>
            <person name="Golubchik T."/>
            <person name="Russell J."/>
            <person name="Foster D."/>
            <person name="Llewelyn M."/>
            <person name="Wilson D."/>
            <person name="Crook D."/>
            <person name="Paul J."/>
        </authorList>
    </citation>
    <scope>NUCLEOTIDE SEQUENCE [LARGE SCALE GENOMIC DNA]</scope>
    <source>
        <strain evidence="4 6">DSM 28300</strain>
    </source>
</reference>
<dbReference type="RefSeq" id="WP_047531369.1">
    <property type="nucleotide sequence ID" value="NZ_CBCSFW010000010.1"/>
</dbReference>
<accession>A0A2K4AEV6</accession>
<gene>
    <name evidence="4" type="ORF">CD116_11425</name>
    <name evidence="2" type="ORF">ERS140147_01906</name>
    <name evidence="3" type="ORF">ILQ21_10575</name>
</gene>
<reference evidence="3 7" key="3">
    <citation type="submission" date="2020-10" db="EMBL/GenBank/DDBJ databases">
        <title>Phenotypic and genomic profiling of Staphylococcus argenteus in Canada and the United States and recommendations for clinical result reporting.</title>
        <authorList>
            <person name="Eshaghi A."/>
            <person name="Bommersbach C."/>
            <person name="Zitterman S."/>
            <person name="Burnham C.-A.D."/>
            <person name="Patel R."/>
            <person name="Schuetz A.N."/>
            <person name="Patel S.N."/>
            <person name="Kus J.V."/>
        </authorList>
    </citation>
    <scope>NUCLEOTIDE SEQUENCE [LARGE SCALE GENOMIC DNA]</scope>
    <source>
        <strain evidence="3 7">DSM 28300</strain>
    </source>
</reference>
<name>A0A2K4AEV6_9STAP</name>
<evidence type="ECO:0000313" key="3">
    <source>
        <dbReference type="EMBL" id="MBE2129495.1"/>
    </source>
</evidence>
<dbReference type="AlphaFoldDB" id="A0A2K4AEV6"/>
<evidence type="ECO:0000259" key="1">
    <source>
        <dbReference type="Pfam" id="PF10740"/>
    </source>
</evidence>
<dbReference type="Pfam" id="PF10740">
    <property type="entry name" value="DUF2529"/>
    <property type="match status" value="1"/>
</dbReference>
<dbReference type="Gene3D" id="3.40.50.10490">
    <property type="entry name" value="Glucose-6-phosphate isomerase like protein, domain 1"/>
    <property type="match status" value="1"/>
</dbReference>
<dbReference type="GeneID" id="98346433"/>
<evidence type="ECO:0000313" key="5">
    <source>
        <dbReference type="Proteomes" id="UP000044616"/>
    </source>
</evidence>
<dbReference type="EMBL" id="JADAMT010000016">
    <property type="protein sequence ID" value="MBE2129495.1"/>
    <property type="molecule type" value="Genomic_DNA"/>
</dbReference>
<evidence type="ECO:0000313" key="6">
    <source>
        <dbReference type="Proteomes" id="UP000236395"/>
    </source>
</evidence>
<dbReference type="Proteomes" id="UP000236395">
    <property type="component" value="Unassembled WGS sequence"/>
</dbReference>